<dbReference type="PRINTS" id="PR00111">
    <property type="entry name" value="ABHYDROLASE"/>
</dbReference>
<dbReference type="PANTHER" id="PTHR10992">
    <property type="entry name" value="METHYLESTERASE FAMILY MEMBER"/>
    <property type="match status" value="1"/>
</dbReference>
<evidence type="ECO:0000259" key="1">
    <source>
        <dbReference type="Pfam" id="PF12697"/>
    </source>
</evidence>
<dbReference type="SUPFAM" id="SSF53474">
    <property type="entry name" value="alpha/beta-Hydrolases"/>
    <property type="match status" value="1"/>
</dbReference>
<dbReference type="InterPro" id="IPR045889">
    <property type="entry name" value="MES/HNL"/>
</dbReference>
<evidence type="ECO:0000313" key="2">
    <source>
        <dbReference type="EMBL" id="OOR21569.1"/>
    </source>
</evidence>
<proteinExistence type="predicted"/>
<dbReference type="InterPro" id="IPR000073">
    <property type="entry name" value="AB_hydrolase_1"/>
</dbReference>
<feature type="domain" description="AB hydrolase-1" evidence="1">
    <location>
        <begin position="5"/>
        <end position="226"/>
    </location>
</feature>
<dbReference type="Pfam" id="PF12697">
    <property type="entry name" value="Abhydrolase_6"/>
    <property type="match status" value="1"/>
</dbReference>
<sequence length="235" mass="26172">MSTYVLVHGAWQGEWAWELVKPQLEAFGHTVITLDLPGSGKDTTPSQNVTLDSYVNAVTDAIHQQNENVILIGHSMGGIVITQAAEYIPNKIDKLVYLCAFLPQNGESLGSKLDGEAGPQFSINEKDLTAELIPELIEQTFLNATEDGSIKEASFNQMRPQPLGPFQQELKISEENFGTVNRIYIETTLDRAIPIDFQRRMNTETPCTKIITLEADHSPFFSKTTELVNYLNELS</sequence>
<accession>A0A1S9UH73</accession>
<keyword evidence="2" id="KW-0378">Hydrolase</keyword>
<organism evidence="2 3">
    <name type="scientific">Bacillus cereus</name>
    <dbReference type="NCBI Taxonomy" id="1396"/>
    <lineage>
        <taxon>Bacteria</taxon>
        <taxon>Bacillati</taxon>
        <taxon>Bacillota</taxon>
        <taxon>Bacilli</taxon>
        <taxon>Bacillales</taxon>
        <taxon>Bacillaceae</taxon>
        <taxon>Bacillus</taxon>
        <taxon>Bacillus cereus group</taxon>
    </lineage>
</organism>
<dbReference type="GO" id="GO:0080030">
    <property type="term" value="F:methyl indole-3-acetate esterase activity"/>
    <property type="evidence" value="ECO:0007669"/>
    <property type="project" value="TreeGrafter"/>
</dbReference>
<dbReference type="Proteomes" id="UP000191124">
    <property type="component" value="Unassembled WGS sequence"/>
</dbReference>
<dbReference type="EMBL" id="MUAL01000073">
    <property type="protein sequence ID" value="OOR21569.1"/>
    <property type="molecule type" value="Genomic_DNA"/>
</dbReference>
<reference evidence="2 3" key="1">
    <citation type="submission" date="2017-01" db="EMBL/GenBank/DDBJ databases">
        <title>Bacillus cereus isolates.</title>
        <authorList>
            <person name="Beno S.M."/>
        </authorList>
    </citation>
    <scope>NUCLEOTIDE SEQUENCE [LARGE SCALE GENOMIC DNA]</scope>
    <source>
        <strain evidence="2 3">FSL M7-1219</strain>
    </source>
</reference>
<dbReference type="GO" id="GO:0080032">
    <property type="term" value="F:methyl jasmonate esterase activity"/>
    <property type="evidence" value="ECO:0007669"/>
    <property type="project" value="TreeGrafter"/>
</dbReference>
<dbReference type="AlphaFoldDB" id="A0A1S9UH73"/>
<gene>
    <name evidence="2" type="ORF">BW892_23075</name>
</gene>
<dbReference type="PANTHER" id="PTHR10992:SF1086">
    <property type="entry name" value="AB HYDROLASE-1 DOMAIN-CONTAINING PROTEIN"/>
    <property type="match status" value="1"/>
</dbReference>
<dbReference type="InterPro" id="IPR029058">
    <property type="entry name" value="AB_hydrolase_fold"/>
</dbReference>
<evidence type="ECO:0000313" key="3">
    <source>
        <dbReference type="Proteomes" id="UP000191124"/>
    </source>
</evidence>
<dbReference type="Gene3D" id="3.40.50.1820">
    <property type="entry name" value="alpha/beta hydrolase"/>
    <property type="match status" value="1"/>
</dbReference>
<name>A0A1S9UH73_BACCE</name>
<comment type="caution">
    <text evidence="2">The sequence shown here is derived from an EMBL/GenBank/DDBJ whole genome shotgun (WGS) entry which is preliminary data.</text>
</comment>
<protein>
    <submittedName>
        <fullName evidence="2">Alpha/beta hydrolase</fullName>
    </submittedName>
</protein>
<dbReference type="RefSeq" id="WP_078181673.1">
    <property type="nucleotide sequence ID" value="NZ_MUAL01000073.1"/>
</dbReference>